<reference evidence="2" key="1">
    <citation type="journal article" date="2019" name="Int. J. Syst. Evol. Microbiol.">
        <title>The Global Catalogue of Microorganisms (GCM) 10K type strain sequencing project: providing services to taxonomists for standard genome sequencing and annotation.</title>
        <authorList>
            <consortium name="The Broad Institute Genomics Platform"/>
            <consortium name="The Broad Institute Genome Sequencing Center for Infectious Disease"/>
            <person name="Wu L."/>
            <person name="Ma J."/>
        </authorList>
    </citation>
    <scope>NUCLEOTIDE SEQUENCE [LARGE SCALE GENOMIC DNA]</scope>
    <source>
        <strain evidence="2">KCTC 42986</strain>
    </source>
</reference>
<dbReference type="EMBL" id="JBHRTP010000091">
    <property type="protein sequence ID" value="MFC3110910.1"/>
    <property type="molecule type" value="Genomic_DNA"/>
</dbReference>
<protein>
    <submittedName>
        <fullName evidence="1">Uncharacterized protein</fullName>
    </submittedName>
</protein>
<sequence length="219" mass="24794">MMRLEARNDALLSENAVSRNTVRVKLYPHTNFEKIDRRAARHLYRLLQVYNFCLEDDTRYLERWATFWPSLRPVERKALALLVMSNSNGEFGRRLDVSNLPVELEAFEGQIERVVLRPSVASELEKVVGRFYASLTNPGELAAHLAAVSPDGFQATVPFGGAMLAYKNDLLLPMEYRDRCYAALLSAGMDSEMAASYANGLEGELADFLILKETRGIWE</sequence>
<gene>
    <name evidence="1" type="ORF">ACFOFO_23645</name>
</gene>
<dbReference type="Proteomes" id="UP001595530">
    <property type="component" value="Unassembled WGS sequence"/>
</dbReference>
<evidence type="ECO:0000313" key="1">
    <source>
        <dbReference type="EMBL" id="MFC3110910.1"/>
    </source>
</evidence>
<accession>A0ABV7FBC1</accession>
<organism evidence="1 2">
    <name type="scientific">Undibacterium arcticum</name>
    <dbReference type="NCBI Taxonomy" id="1762892"/>
    <lineage>
        <taxon>Bacteria</taxon>
        <taxon>Pseudomonadati</taxon>
        <taxon>Pseudomonadota</taxon>
        <taxon>Betaproteobacteria</taxon>
        <taxon>Burkholderiales</taxon>
        <taxon>Oxalobacteraceae</taxon>
        <taxon>Undibacterium</taxon>
    </lineage>
</organism>
<name>A0ABV7FBC1_9BURK</name>
<proteinExistence type="predicted"/>
<keyword evidence="2" id="KW-1185">Reference proteome</keyword>
<comment type="caution">
    <text evidence="1">The sequence shown here is derived from an EMBL/GenBank/DDBJ whole genome shotgun (WGS) entry which is preliminary data.</text>
</comment>
<dbReference type="RefSeq" id="WP_390333107.1">
    <property type="nucleotide sequence ID" value="NZ_JBHRTP010000091.1"/>
</dbReference>
<evidence type="ECO:0000313" key="2">
    <source>
        <dbReference type="Proteomes" id="UP001595530"/>
    </source>
</evidence>